<dbReference type="PANTHER" id="PTHR10900:SF77">
    <property type="entry name" value="FI19380P1"/>
    <property type="match status" value="1"/>
</dbReference>
<dbReference type="PROSITE" id="PS50213">
    <property type="entry name" value="FAS1"/>
    <property type="match status" value="1"/>
</dbReference>
<name>A0A3B0C9E2_9FLAO</name>
<gene>
    <name evidence="3" type="ORF">D7Z94_13590</name>
</gene>
<organism evidence="3 4">
    <name type="scientific">Ulvibacterium marinum</name>
    <dbReference type="NCBI Taxonomy" id="2419782"/>
    <lineage>
        <taxon>Bacteria</taxon>
        <taxon>Pseudomonadati</taxon>
        <taxon>Bacteroidota</taxon>
        <taxon>Flavobacteriia</taxon>
        <taxon>Flavobacteriales</taxon>
        <taxon>Flavobacteriaceae</taxon>
        <taxon>Ulvibacterium</taxon>
    </lineage>
</organism>
<feature type="domain" description="FAS1" evidence="2">
    <location>
        <begin position="58"/>
        <end position="189"/>
    </location>
</feature>
<proteinExistence type="predicted"/>
<dbReference type="PANTHER" id="PTHR10900">
    <property type="entry name" value="PERIOSTIN-RELATED"/>
    <property type="match status" value="1"/>
</dbReference>
<dbReference type="Proteomes" id="UP000276603">
    <property type="component" value="Unassembled WGS sequence"/>
</dbReference>
<feature type="signal peptide" evidence="1">
    <location>
        <begin position="1"/>
        <end position="24"/>
    </location>
</feature>
<evidence type="ECO:0000313" key="3">
    <source>
        <dbReference type="EMBL" id="RKN79346.1"/>
    </source>
</evidence>
<reference evidence="3 4" key="1">
    <citation type="submission" date="2018-10" db="EMBL/GenBank/DDBJ databases">
        <title>Ulvibacterium marinum gen. nov., sp. nov., a novel marine bacterium of the family Flavobacteriaceae, isolated from a culture of the green alga Ulva prolifera.</title>
        <authorList>
            <person name="Zhang Z."/>
        </authorList>
    </citation>
    <scope>NUCLEOTIDE SEQUENCE [LARGE SCALE GENOMIC DNA]</scope>
    <source>
        <strain evidence="3 4">CCMM003</strain>
    </source>
</reference>
<evidence type="ECO:0000259" key="2">
    <source>
        <dbReference type="PROSITE" id="PS50213"/>
    </source>
</evidence>
<comment type="caution">
    <text evidence="3">The sequence shown here is derived from an EMBL/GenBank/DDBJ whole genome shotgun (WGS) entry which is preliminary data.</text>
</comment>
<evidence type="ECO:0000313" key="4">
    <source>
        <dbReference type="Proteomes" id="UP000276603"/>
    </source>
</evidence>
<feature type="chain" id="PRO_5017381318" evidence="1">
    <location>
        <begin position="25"/>
        <end position="195"/>
    </location>
</feature>
<evidence type="ECO:0000256" key="1">
    <source>
        <dbReference type="SAM" id="SignalP"/>
    </source>
</evidence>
<dbReference type="InterPro" id="IPR000782">
    <property type="entry name" value="FAS1_domain"/>
</dbReference>
<dbReference type="Gene3D" id="2.30.180.10">
    <property type="entry name" value="FAS1 domain"/>
    <property type="match status" value="1"/>
</dbReference>
<sequence length="195" mass="20808">MKTTINLKMLVGCFCMLFFLSSCKNETKNETMTSQTEKAETGEVKKQGQAFIKDDESTPNVLNIAIGSPDHTTLVAAVQAADLENALVNAGPLMVFAPTNAAFDALPPGTVEDLLKPENKNALANILKHHVTPGNYSKDFLKKFKKLGQANNQNTTVEVKGEDVYVGGAKIVASIPAGNGIVHVVDKVILPPSGE</sequence>
<dbReference type="GO" id="GO:0005615">
    <property type="term" value="C:extracellular space"/>
    <property type="evidence" value="ECO:0007669"/>
    <property type="project" value="TreeGrafter"/>
</dbReference>
<dbReference type="OrthoDB" id="9800666at2"/>
<accession>A0A3B0C9E2</accession>
<protein>
    <submittedName>
        <fullName evidence="3">Fasciclin domain-containing protein</fullName>
    </submittedName>
</protein>
<dbReference type="RefSeq" id="WP_120712161.1">
    <property type="nucleotide sequence ID" value="NZ_RBCJ01000003.1"/>
</dbReference>
<dbReference type="SUPFAM" id="SSF82153">
    <property type="entry name" value="FAS1 domain"/>
    <property type="match status" value="1"/>
</dbReference>
<dbReference type="EMBL" id="RBCJ01000003">
    <property type="protein sequence ID" value="RKN79346.1"/>
    <property type="molecule type" value="Genomic_DNA"/>
</dbReference>
<dbReference type="PROSITE" id="PS51257">
    <property type="entry name" value="PROKAR_LIPOPROTEIN"/>
    <property type="match status" value="1"/>
</dbReference>
<dbReference type="FunFam" id="2.30.180.10:FF:000032">
    <property type="entry name" value="Fasciclin domain-containing protein, putative"/>
    <property type="match status" value="1"/>
</dbReference>
<dbReference type="Pfam" id="PF02469">
    <property type="entry name" value="Fasciclin"/>
    <property type="match status" value="1"/>
</dbReference>
<dbReference type="SMART" id="SM00554">
    <property type="entry name" value="FAS1"/>
    <property type="match status" value="1"/>
</dbReference>
<keyword evidence="1" id="KW-0732">Signal</keyword>
<dbReference type="InterPro" id="IPR050904">
    <property type="entry name" value="Adhesion/Biosynth-related"/>
</dbReference>
<dbReference type="AlphaFoldDB" id="A0A3B0C9E2"/>
<keyword evidence="4" id="KW-1185">Reference proteome</keyword>
<dbReference type="InterPro" id="IPR036378">
    <property type="entry name" value="FAS1_dom_sf"/>
</dbReference>